<reference evidence="3" key="1">
    <citation type="submission" date="2022-11" db="UniProtKB">
        <authorList>
            <consortium name="WormBaseParasite"/>
        </authorList>
    </citation>
    <scope>IDENTIFICATION</scope>
</reference>
<protein>
    <submittedName>
        <fullName evidence="3">Uncharacterized protein</fullName>
    </submittedName>
</protein>
<accession>A0A915DKA2</accession>
<keyword evidence="1" id="KW-0732">Signal</keyword>
<dbReference type="AlphaFoldDB" id="A0A915DKA2"/>
<sequence length="113" mass="12326">MSLQLAVLLCVTAAWNLASAGTWLSFNQMGGGGIDQEPFRPYPLPPVAVAATSANSPAALQSPLGNNILNLFELCSMKENQKRRTRGSNALKARSQEFMDDVCQKLFQVVEKR</sequence>
<evidence type="ECO:0000256" key="1">
    <source>
        <dbReference type="SAM" id="SignalP"/>
    </source>
</evidence>
<evidence type="ECO:0000313" key="3">
    <source>
        <dbReference type="WBParaSite" id="jg20941"/>
    </source>
</evidence>
<dbReference type="WBParaSite" id="jg20941">
    <property type="protein sequence ID" value="jg20941"/>
    <property type="gene ID" value="jg20941"/>
</dbReference>
<proteinExistence type="predicted"/>
<evidence type="ECO:0000313" key="2">
    <source>
        <dbReference type="Proteomes" id="UP000887574"/>
    </source>
</evidence>
<feature type="chain" id="PRO_5037869532" evidence="1">
    <location>
        <begin position="21"/>
        <end position="113"/>
    </location>
</feature>
<feature type="signal peptide" evidence="1">
    <location>
        <begin position="1"/>
        <end position="20"/>
    </location>
</feature>
<keyword evidence="2" id="KW-1185">Reference proteome</keyword>
<organism evidence="2 3">
    <name type="scientific">Ditylenchus dipsaci</name>
    <dbReference type="NCBI Taxonomy" id="166011"/>
    <lineage>
        <taxon>Eukaryota</taxon>
        <taxon>Metazoa</taxon>
        <taxon>Ecdysozoa</taxon>
        <taxon>Nematoda</taxon>
        <taxon>Chromadorea</taxon>
        <taxon>Rhabditida</taxon>
        <taxon>Tylenchina</taxon>
        <taxon>Tylenchomorpha</taxon>
        <taxon>Sphaerularioidea</taxon>
        <taxon>Anguinidae</taxon>
        <taxon>Anguininae</taxon>
        <taxon>Ditylenchus</taxon>
    </lineage>
</organism>
<name>A0A915DKA2_9BILA</name>
<dbReference type="Proteomes" id="UP000887574">
    <property type="component" value="Unplaced"/>
</dbReference>